<comment type="caution">
    <text evidence="3">The sequence shown here is derived from an EMBL/GenBank/DDBJ whole genome shotgun (WGS) entry which is preliminary data.</text>
</comment>
<evidence type="ECO:0000256" key="2">
    <source>
        <dbReference type="SAM" id="Phobius"/>
    </source>
</evidence>
<keyword evidence="2" id="KW-0812">Transmembrane</keyword>
<keyword evidence="2" id="KW-1133">Transmembrane helix</keyword>
<feature type="region of interest" description="Disordered" evidence="1">
    <location>
        <begin position="247"/>
        <end position="269"/>
    </location>
</feature>
<dbReference type="AlphaFoldDB" id="A0A4Y2HNJ4"/>
<feature type="non-terminal residue" evidence="3">
    <location>
        <position position="1"/>
    </location>
</feature>
<reference evidence="3 4" key="1">
    <citation type="journal article" date="2019" name="Sci. Rep.">
        <title>Orb-weaving spider Araneus ventricosus genome elucidates the spidroin gene catalogue.</title>
        <authorList>
            <person name="Kono N."/>
            <person name="Nakamura H."/>
            <person name="Ohtoshi R."/>
            <person name="Moran D.A.P."/>
            <person name="Shinohara A."/>
            <person name="Yoshida Y."/>
            <person name="Fujiwara M."/>
            <person name="Mori M."/>
            <person name="Tomita M."/>
            <person name="Arakawa K."/>
        </authorList>
    </citation>
    <scope>NUCLEOTIDE SEQUENCE [LARGE SCALE GENOMIC DNA]</scope>
</reference>
<organism evidence="3 4">
    <name type="scientific">Araneus ventricosus</name>
    <name type="common">Orbweaver spider</name>
    <name type="synonym">Epeira ventricosa</name>
    <dbReference type="NCBI Taxonomy" id="182803"/>
    <lineage>
        <taxon>Eukaryota</taxon>
        <taxon>Metazoa</taxon>
        <taxon>Ecdysozoa</taxon>
        <taxon>Arthropoda</taxon>
        <taxon>Chelicerata</taxon>
        <taxon>Arachnida</taxon>
        <taxon>Araneae</taxon>
        <taxon>Araneomorphae</taxon>
        <taxon>Entelegynae</taxon>
        <taxon>Araneoidea</taxon>
        <taxon>Araneidae</taxon>
        <taxon>Araneus</taxon>
    </lineage>
</organism>
<feature type="compositionally biased region" description="Polar residues" evidence="1">
    <location>
        <begin position="253"/>
        <end position="269"/>
    </location>
</feature>
<dbReference type="OrthoDB" id="425619at2759"/>
<feature type="transmembrane region" description="Helical" evidence="2">
    <location>
        <begin position="92"/>
        <end position="117"/>
    </location>
</feature>
<evidence type="ECO:0000256" key="1">
    <source>
        <dbReference type="SAM" id="MobiDB-lite"/>
    </source>
</evidence>
<protein>
    <recommendedName>
        <fullName evidence="5">Integrase catalytic domain-containing protein</fullName>
    </recommendedName>
</protein>
<keyword evidence="4" id="KW-1185">Reference proteome</keyword>
<evidence type="ECO:0008006" key="5">
    <source>
        <dbReference type="Google" id="ProtNLM"/>
    </source>
</evidence>
<keyword evidence="2" id="KW-0472">Membrane</keyword>
<evidence type="ECO:0000313" key="4">
    <source>
        <dbReference type="Proteomes" id="UP000499080"/>
    </source>
</evidence>
<proteinExistence type="predicted"/>
<feature type="non-terminal residue" evidence="3">
    <location>
        <position position="269"/>
    </location>
</feature>
<accession>A0A4Y2HNJ4</accession>
<name>A0A4Y2HNJ4_ARAVE</name>
<dbReference type="Proteomes" id="UP000499080">
    <property type="component" value="Unassembled WGS sequence"/>
</dbReference>
<dbReference type="EMBL" id="BGPR01182492">
    <property type="protein sequence ID" value="GBM66925.1"/>
    <property type="molecule type" value="Genomic_DNA"/>
</dbReference>
<gene>
    <name evidence="3" type="ORF">AVEN_21193_1</name>
</gene>
<evidence type="ECO:0000313" key="3">
    <source>
        <dbReference type="EMBL" id="GBM66925.1"/>
    </source>
</evidence>
<sequence length="269" mass="30415">TTKWVELFALPSIAAKECATTLLEDVLLRYGIPRCIISDKAIRSKDEEGFYSEDEDVLRPNFLRFSRGKRYVLESWNAPKPAPLESSSPPGFIFYFFIPLFVMVFICIFLSICIQILKGGNCSSVKSDSQSPISADISITVRQPPTRTTNVFEQMHMPPTGRNQFLDLRICEPRRTDLFRLSLRAIELDSIHATSENTGVSSMHPNYATSSQGITETFLDSRIGETPRTHIFRPWWKASEADRYHATSDNTRRSSMCPNNASSSQGITE</sequence>